<proteinExistence type="inferred from homology"/>
<dbReference type="EMBL" id="FOFV01000012">
    <property type="protein sequence ID" value="SER85655.1"/>
    <property type="molecule type" value="Genomic_DNA"/>
</dbReference>
<feature type="domain" description="F5/8 type C" evidence="5">
    <location>
        <begin position="36"/>
        <end position="203"/>
    </location>
</feature>
<protein>
    <submittedName>
        <fullName evidence="6">F5/8 type C domain-containing protein</fullName>
    </submittedName>
</protein>
<evidence type="ECO:0000313" key="7">
    <source>
        <dbReference type="Proteomes" id="UP000199503"/>
    </source>
</evidence>
<comment type="similarity">
    <text evidence="1">Belongs to the glycosyl hydrolase 2 family.</text>
</comment>
<keyword evidence="7" id="KW-1185">Reference proteome</keyword>
<evidence type="ECO:0000256" key="4">
    <source>
        <dbReference type="SAM" id="MobiDB-lite"/>
    </source>
</evidence>
<dbReference type="InterPro" id="IPR043534">
    <property type="entry name" value="EBDG/EBM"/>
</dbReference>
<dbReference type="InterPro" id="IPR036156">
    <property type="entry name" value="Beta-gal/glucu_dom_sf"/>
</dbReference>
<keyword evidence="2" id="KW-0378">Hydrolase</keyword>
<sequence>MAQDFGSGVSRRQALGVGGGLLAGFGVSGLLARTASAAPEVAQREEIDLALFRPVSVSSTDYAATPGQFAVDGLAQVGVRGSGWRAGQGDGQWLVVDLQGRCEISSVVLTFEARPGDPAFDANASRAETLGTEVLSSYAVAFDLDVSDDGRTWRTVHHAESGTGGVVTVPLAPAVKGRWVRFSATRRSTTNPLGLNGLQVFGTSGDTRPAVRGWTNWPVQNHENPALTVAADGSVPLESGWVLTMADLAPVQDGAAMSGPGVDTRGWVPATVPGTVLASLVEQGHLPDPVHGMNNLQIPEALSRHTWWYRRTFGLPRGLDTSAGRHVWLEFDGINHEAEFWLNGAKIGAQSNPFGRAVIDVTTALKRSGDQNLAVKITPMPYPGSPGDKGPRGEAWVGANSTMFKNSPTYLAVSGWDWMPAVRDRASGIWNHVRLRSTGAVVVGDPRIDTVLPDKTTAEVTFTVPVRNVEATAKNVTVTAEFDGVEVSKAVTVPPNAESDVVFAPATHPQLRIRNPKLWWPNGYGEPVLHDLTLTATVGGAVSDRKKRKFGIRQVTYQYDLPITIVDGAAEQTVEFPSQQARYVRMQGLKRATNWGFSVFTMSVVDSGAPDTDLARGKTATASSAADWTSPGAVTDGDPKSRWTSNYNDNEWVQVDLGAATSFDRVVLRWETAYAATYKIQVSQDSDTWTDVASKDNSPKPLIILVNGVKIFARGGSWGWDELLRRMPASRADAAVALHKDMNFTMIRNWVGSSYREELFDACDRYGILLWNEFWLGWSSDPANHEQFFAQAEDTVLRYRSHPCCVVWFGCNEGSPPSSVDKVLREIVHTNTDLMYQPNSASGVITGDGTYRWVDPRSYGTGEATGGKFGFWSEIGLPTVSVAESMRNLVGQGNAGWPIGEAWYHHDWSENSNQQPNGYKAAIDARLAPSSSLEEFTRKAQFVNYENMRAIFEAWNSRLWNDATGVLLWMSHPAWHSTVWQTYDYDMDVNGSYYGSRKGCEQRHVQADPTTWQVTAVNHTAAALTGATVKAQLLGLDGKAIGQAQQQKLDVAATSASKLFTVPFDDALPAFHLLRLTLTDSTGKQLSENVYWRYRTPESMHALNQLAYTQLQTTLSTTKNGYTAIIRNTGRTVAAMVRLSLRERNGTDRVLPTLYSDNYFWLLPGEVRTVTIDPQRSVRNPRLLAEAYNSAPKLT</sequence>
<dbReference type="Pfam" id="PF22666">
    <property type="entry name" value="Glyco_hydro_2_N2"/>
    <property type="match status" value="1"/>
</dbReference>
<dbReference type="OrthoDB" id="9758603at2"/>
<dbReference type="InterPro" id="IPR000421">
    <property type="entry name" value="FA58C"/>
</dbReference>
<dbReference type="Pfam" id="PF00703">
    <property type="entry name" value="Glyco_hydro_2"/>
    <property type="match status" value="1"/>
</dbReference>
<evidence type="ECO:0000256" key="1">
    <source>
        <dbReference type="ARBA" id="ARBA00007401"/>
    </source>
</evidence>
<dbReference type="STRING" id="65499.SAMN04488000_112201"/>
<feature type="region of interest" description="Disordered" evidence="4">
    <location>
        <begin position="611"/>
        <end position="640"/>
    </location>
</feature>
<organism evidence="6 7">
    <name type="scientific">Lentzea albida</name>
    <dbReference type="NCBI Taxonomy" id="65499"/>
    <lineage>
        <taxon>Bacteria</taxon>
        <taxon>Bacillati</taxon>
        <taxon>Actinomycetota</taxon>
        <taxon>Actinomycetes</taxon>
        <taxon>Pseudonocardiales</taxon>
        <taxon>Pseudonocardiaceae</taxon>
        <taxon>Lentzea</taxon>
    </lineage>
</organism>
<dbReference type="Gene3D" id="2.60.40.10">
    <property type="entry name" value="Immunoglobulins"/>
    <property type="match status" value="2"/>
</dbReference>
<dbReference type="GO" id="GO:0004553">
    <property type="term" value="F:hydrolase activity, hydrolyzing O-glycosyl compounds"/>
    <property type="evidence" value="ECO:0007669"/>
    <property type="project" value="InterPro"/>
</dbReference>
<dbReference type="SUPFAM" id="SSF49303">
    <property type="entry name" value="beta-Galactosidase/glucuronidase domain"/>
    <property type="match status" value="3"/>
</dbReference>
<dbReference type="PANTHER" id="PTHR43536">
    <property type="entry name" value="MANNOSYLGLYCOPROTEIN ENDO-BETA-MANNOSIDASE"/>
    <property type="match status" value="1"/>
</dbReference>
<name>A0A1H9SLQ3_9PSEU</name>
<dbReference type="InterPro" id="IPR041351">
    <property type="entry name" value="Ig_GlcNase"/>
</dbReference>
<dbReference type="InterPro" id="IPR013783">
    <property type="entry name" value="Ig-like_fold"/>
</dbReference>
<dbReference type="InterPro" id="IPR006311">
    <property type="entry name" value="TAT_signal"/>
</dbReference>
<dbReference type="Gene3D" id="3.20.20.80">
    <property type="entry name" value="Glycosidases"/>
    <property type="match status" value="1"/>
</dbReference>
<dbReference type="GO" id="GO:0005975">
    <property type="term" value="P:carbohydrate metabolic process"/>
    <property type="evidence" value="ECO:0007669"/>
    <property type="project" value="InterPro"/>
</dbReference>
<dbReference type="Gene3D" id="2.60.120.260">
    <property type="entry name" value="Galactose-binding domain-like"/>
    <property type="match status" value="2"/>
</dbReference>
<feature type="domain" description="F5/8 type C" evidence="5">
    <location>
        <begin position="597"/>
        <end position="692"/>
    </location>
</feature>
<gene>
    <name evidence="6" type="ORF">SAMN04488000_112201</name>
</gene>
<dbReference type="SUPFAM" id="SSF49785">
    <property type="entry name" value="Galactose-binding domain-like"/>
    <property type="match status" value="3"/>
</dbReference>
<keyword evidence="3" id="KW-0326">Glycosidase</keyword>
<dbReference type="PANTHER" id="PTHR43536:SF1">
    <property type="entry name" value="MANNOSYLGLYCOPROTEIN ENDO-BETA-MANNOSIDASE"/>
    <property type="match status" value="1"/>
</dbReference>
<dbReference type="Proteomes" id="UP000199503">
    <property type="component" value="Unassembled WGS sequence"/>
</dbReference>
<dbReference type="InterPro" id="IPR017853">
    <property type="entry name" value="GH"/>
</dbReference>
<dbReference type="AlphaFoldDB" id="A0A1H9SLQ3"/>
<evidence type="ECO:0000256" key="2">
    <source>
        <dbReference type="ARBA" id="ARBA00022801"/>
    </source>
</evidence>
<evidence type="ECO:0000259" key="5">
    <source>
        <dbReference type="PROSITE" id="PS50022"/>
    </source>
</evidence>
<dbReference type="InterPro" id="IPR054593">
    <property type="entry name" value="Beta-mannosidase-like_N2"/>
</dbReference>
<dbReference type="SUPFAM" id="SSF51445">
    <property type="entry name" value="(Trans)glycosidases"/>
    <property type="match status" value="1"/>
</dbReference>
<dbReference type="RefSeq" id="WP_089921404.1">
    <property type="nucleotide sequence ID" value="NZ_FOFV01000012.1"/>
</dbReference>
<reference evidence="7" key="1">
    <citation type="submission" date="2016-10" db="EMBL/GenBank/DDBJ databases">
        <authorList>
            <person name="Varghese N."/>
            <person name="Submissions S."/>
        </authorList>
    </citation>
    <scope>NUCLEOTIDE SEQUENCE [LARGE SCALE GENOMIC DNA]</scope>
    <source>
        <strain evidence="7">DSM 44437</strain>
    </source>
</reference>
<evidence type="ECO:0000313" key="6">
    <source>
        <dbReference type="EMBL" id="SER85655.1"/>
    </source>
</evidence>
<accession>A0A1H9SLQ3</accession>
<dbReference type="InterPro" id="IPR006102">
    <property type="entry name" value="Ig-like_GH2"/>
</dbReference>
<dbReference type="InterPro" id="IPR008979">
    <property type="entry name" value="Galactose-bd-like_sf"/>
</dbReference>
<dbReference type="Pfam" id="PF22633">
    <property type="entry name" value="F5_F8_type_C_2"/>
    <property type="match status" value="2"/>
</dbReference>
<dbReference type="PROSITE" id="PS50022">
    <property type="entry name" value="FA58C_3"/>
    <property type="match status" value="2"/>
</dbReference>
<dbReference type="PROSITE" id="PS51318">
    <property type="entry name" value="TAT"/>
    <property type="match status" value="1"/>
</dbReference>
<dbReference type="Pfam" id="PF18368">
    <property type="entry name" value="Ig_GlcNase"/>
    <property type="match status" value="1"/>
</dbReference>
<evidence type="ECO:0000256" key="3">
    <source>
        <dbReference type="ARBA" id="ARBA00023295"/>
    </source>
</evidence>